<protein>
    <submittedName>
        <fullName evidence="1">Uncharacterized protein</fullName>
    </submittedName>
</protein>
<gene>
    <name evidence="1" type="ORF">QFC24_006625</name>
</gene>
<comment type="caution">
    <text evidence="1">The sequence shown here is derived from an EMBL/GenBank/DDBJ whole genome shotgun (WGS) entry which is preliminary data.</text>
</comment>
<dbReference type="Proteomes" id="UP001234202">
    <property type="component" value="Unassembled WGS sequence"/>
</dbReference>
<dbReference type="EMBL" id="JASBWV010000034">
    <property type="protein sequence ID" value="KAJ9116820.1"/>
    <property type="molecule type" value="Genomic_DNA"/>
</dbReference>
<name>A0ACC2X088_9TREE</name>
<proteinExistence type="predicted"/>
<organism evidence="1 2">
    <name type="scientific">Naganishia onofrii</name>
    <dbReference type="NCBI Taxonomy" id="1851511"/>
    <lineage>
        <taxon>Eukaryota</taxon>
        <taxon>Fungi</taxon>
        <taxon>Dikarya</taxon>
        <taxon>Basidiomycota</taxon>
        <taxon>Agaricomycotina</taxon>
        <taxon>Tremellomycetes</taxon>
        <taxon>Filobasidiales</taxon>
        <taxon>Filobasidiaceae</taxon>
        <taxon>Naganishia</taxon>
    </lineage>
</organism>
<sequence>MVAKRRMTSKPEEEQQEGLLELQARVSELKTALDSSKQELVLKDLQLDPSKGALRGLTTVRQAAQVEQEKANAELLSATNELQRMKADNATLTFQLETTKSKAEERTSAIEQLNSQLDTDTKQLSNLQSKLEKLELESSTALTGLQEICDQAKEELDGYRTENSELSEALREAQAASKRLELQLVTAKAEETRLGKELSDTKAEHRQKIKNNLDHFKKLTDAKAVVDKDLDTALQELENANEKPSLQASQAHELQDQLCTQSNRCNKAESTLSQLSPHNHPRLVINEASFTAGLKRLGDGQADRHSLLGKNKWRLSVSDSASVLITVQGVNPDGVEDIVKFSHHLHRVSVR</sequence>
<accession>A0ACC2X088</accession>
<evidence type="ECO:0000313" key="2">
    <source>
        <dbReference type="Proteomes" id="UP001234202"/>
    </source>
</evidence>
<evidence type="ECO:0000313" key="1">
    <source>
        <dbReference type="EMBL" id="KAJ9116820.1"/>
    </source>
</evidence>
<keyword evidence="2" id="KW-1185">Reference proteome</keyword>
<reference evidence="1" key="1">
    <citation type="submission" date="2023-04" db="EMBL/GenBank/DDBJ databases">
        <title>Draft Genome sequencing of Naganishia species isolated from polar environments using Oxford Nanopore Technology.</title>
        <authorList>
            <person name="Leo P."/>
            <person name="Venkateswaran K."/>
        </authorList>
    </citation>
    <scope>NUCLEOTIDE SEQUENCE</scope>
    <source>
        <strain evidence="1">DBVPG 5303</strain>
    </source>
</reference>